<evidence type="ECO:0000313" key="2">
    <source>
        <dbReference type="EMBL" id="GAO49310.1"/>
    </source>
</evidence>
<dbReference type="EMBL" id="BACD03000021">
    <property type="protein sequence ID" value="GAO49310.1"/>
    <property type="molecule type" value="Genomic_DNA"/>
</dbReference>
<proteinExistence type="predicted"/>
<feature type="compositionally biased region" description="Polar residues" evidence="1">
    <location>
        <begin position="76"/>
        <end position="92"/>
    </location>
</feature>
<reference evidence="2 3" key="1">
    <citation type="journal article" date="2011" name="J. Gen. Appl. Microbiol.">
        <title>Draft genome sequencing of the enigmatic yeast Saitoella complicata.</title>
        <authorList>
            <person name="Nishida H."/>
            <person name="Hamamoto M."/>
            <person name="Sugiyama J."/>
        </authorList>
    </citation>
    <scope>NUCLEOTIDE SEQUENCE [LARGE SCALE GENOMIC DNA]</scope>
    <source>
        <strain evidence="2 3">NRRL Y-17804</strain>
    </source>
</reference>
<evidence type="ECO:0000313" key="3">
    <source>
        <dbReference type="Proteomes" id="UP000033140"/>
    </source>
</evidence>
<comment type="caution">
    <text evidence="2">The sequence shown here is derived from an EMBL/GenBank/DDBJ whole genome shotgun (WGS) entry which is preliminary data.</text>
</comment>
<organism evidence="2 3">
    <name type="scientific">Saitoella complicata (strain BCRC 22490 / CBS 7301 / JCM 7358 / NBRC 10748 / NRRL Y-17804)</name>
    <dbReference type="NCBI Taxonomy" id="698492"/>
    <lineage>
        <taxon>Eukaryota</taxon>
        <taxon>Fungi</taxon>
        <taxon>Dikarya</taxon>
        <taxon>Ascomycota</taxon>
        <taxon>Taphrinomycotina</taxon>
        <taxon>Taphrinomycotina incertae sedis</taxon>
        <taxon>Saitoella</taxon>
    </lineage>
</organism>
<sequence>MASELLLTLPYSIQLVRLEFQVHTLHSIHPSIPPHGSSQRPNLLFPPPMPAQPTSGSSSLKRKASFSVSPPRRSMASMQPTITNLLGSTKTHAPSRKPDLKKPREGTNFSQALITPSKIGKGNGKAQGMKIDIGDEKGKATDATMITPPASPLDDVVVKNKIQFARSEKLRNLLEREEGQLPVNPDYLNCVQVHKEAEEWRSKLVLWMFTRNHHLITRDTSHIALRLFDAYLSLAPMLSYGEYCAAAIGCLFLALKLTCDFICSRDEYIQRTHLKKISPSHLDRFESQIATALHHALYFDSPLAFYPHLHASFFHHPVFAPASLGVGNDEMDEIWSNCFGMMEVLVQGREWMGWRTSEVTAVCFAMSVQQCVGIEVPKTAMAGLITCDVKRYKQIIKEVTSTLDRLGARFVTDREDIAFIRYTWHLYGHIFGFFFSGGVWRGINYQGFEHVIP</sequence>
<dbReference type="SUPFAM" id="SSF47954">
    <property type="entry name" value="Cyclin-like"/>
    <property type="match status" value="1"/>
</dbReference>
<evidence type="ECO:0000256" key="1">
    <source>
        <dbReference type="SAM" id="MobiDB-lite"/>
    </source>
</evidence>
<name>A0A0E9NIS2_SAICN</name>
<accession>A0A0E9NIS2</accession>
<reference evidence="2 3" key="3">
    <citation type="journal article" date="2015" name="Genome Announc.">
        <title>Draft Genome Sequence of the Archiascomycetous Yeast Saitoella complicata.</title>
        <authorList>
            <person name="Yamauchi K."/>
            <person name="Kondo S."/>
            <person name="Hamamoto M."/>
            <person name="Takahashi Y."/>
            <person name="Ogura Y."/>
            <person name="Hayashi T."/>
            <person name="Nishida H."/>
        </authorList>
    </citation>
    <scope>NUCLEOTIDE SEQUENCE [LARGE SCALE GENOMIC DNA]</scope>
    <source>
        <strain evidence="2 3">NRRL Y-17804</strain>
    </source>
</reference>
<reference evidence="2 3" key="2">
    <citation type="journal article" date="2014" name="J. Gen. Appl. Microbiol.">
        <title>The early diverging ascomycetous budding yeast Saitoella complicata has three histone deacetylases belonging to the Clr6, Hos2, and Rpd3 lineages.</title>
        <authorList>
            <person name="Nishida H."/>
            <person name="Matsumoto T."/>
            <person name="Kondo S."/>
            <person name="Hamamoto M."/>
            <person name="Yoshikawa H."/>
        </authorList>
    </citation>
    <scope>NUCLEOTIDE SEQUENCE [LARGE SCALE GENOMIC DNA]</scope>
    <source>
        <strain evidence="2 3">NRRL Y-17804</strain>
    </source>
</reference>
<dbReference type="InterPro" id="IPR036915">
    <property type="entry name" value="Cyclin-like_sf"/>
</dbReference>
<dbReference type="STRING" id="698492.A0A0E9NIS2"/>
<feature type="region of interest" description="Disordered" evidence="1">
    <location>
        <begin position="31"/>
        <end position="105"/>
    </location>
</feature>
<dbReference type="AlphaFoldDB" id="A0A0E9NIS2"/>
<dbReference type="Gene3D" id="1.10.472.10">
    <property type="entry name" value="Cyclin-like"/>
    <property type="match status" value="2"/>
</dbReference>
<evidence type="ECO:0008006" key="4">
    <source>
        <dbReference type="Google" id="ProtNLM"/>
    </source>
</evidence>
<keyword evidence="3" id="KW-1185">Reference proteome</keyword>
<gene>
    <name evidence="2" type="ORF">G7K_3461-t1</name>
</gene>
<feature type="compositionally biased region" description="Basic and acidic residues" evidence="1">
    <location>
        <begin position="96"/>
        <end position="105"/>
    </location>
</feature>
<protein>
    <recommendedName>
        <fullName evidence="4">Cyclin N-terminal domain-containing protein</fullName>
    </recommendedName>
</protein>
<dbReference type="Proteomes" id="UP000033140">
    <property type="component" value="Unassembled WGS sequence"/>
</dbReference>